<feature type="transmembrane region" description="Helical" evidence="1">
    <location>
        <begin position="66"/>
        <end position="89"/>
    </location>
</feature>
<feature type="transmembrane region" description="Helical" evidence="1">
    <location>
        <begin position="278"/>
        <end position="303"/>
    </location>
</feature>
<dbReference type="GO" id="GO:0016301">
    <property type="term" value="F:kinase activity"/>
    <property type="evidence" value="ECO:0007669"/>
    <property type="project" value="UniProtKB-KW"/>
</dbReference>
<keyword evidence="1" id="KW-1133">Transmembrane helix</keyword>
<gene>
    <name evidence="2" type="ORF">ACFQO6_05850</name>
</gene>
<feature type="transmembrane region" description="Helical" evidence="1">
    <location>
        <begin position="104"/>
        <end position="127"/>
    </location>
</feature>
<keyword evidence="1" id="KW-0472">Membrane</keyword>
<feature type="transmembrane region" description="Helical" evidence="1">
    <location>
        <begin position="178"/>
        <end position="199"/>
    </location>
</feature>
<comment type="caution">
    <text evidence="2">The sequence shown here is derived from an EMBL/GenBank/DDBJ whole genome shotgun (WGS) entry which is preliminary data.</text>
</comment>
<dbReference type="Gene3D" id="3.30.450.40">
    <property type="match status" value="1"/>
</dbReference>
<keyword evidence="3" id="KW-1185">Reference proteome</keyword>
<feature type="transmembrane region" description="Helical" evidence="1">
    <location>
        <begin position="139"/>
        <end position="158"/>
    </location>
</feature>
<dbReference type="InterPro" id="IPR029016">
    <property type="entry name" value="GAF-like_dom_sf"/>
</dbReference>
<keyword evidence="1" id="KW-0812">Transmembrane</keyword>
<keyword evidence="2" id="KW-0418">Kinase</keyword>
<feature type="transmembrane region" description="Helical" evidence="1">
    <location>
        <begin position="40"/>
        <end position="59"/>
    </location>
</feature>
<dbReference type="Proteomes" id="UP001596524">
    <property type="component" value="Unassembled WGS sequence"/>
</dbReference>
<feature type="transmembrane region" description="Helical" evidence="1">
    <location>
        <begin position="211"/>
        <end position="232"/>
    </location>
</feature>
<dbReference type="RefSeq" id="WP_255889902.1">
    <property type="nucleotide sequence ID" value="NZ_JAFMZM010000002.1"/>
</dbReference>
<sequence>MRARIAWAVVGIVMVATVLDTVFTAAHRSLWNEATWAEHGWPLTPLGNLGCALMGALIVRRHPRHPIGWLLCVASLLSVTLAADAYGIWALDEGHPRQETWGHVALWAGPLLGWPAFAALVLVFLIAPDGHLPSPRWRWAVWVTGTGLLLHTLGTLTTPPGDFVYGQRSSTRAITEPLLTVGWMLVAVGLLASAVSLVVRLRRSRDDVRRQLLWIACAAALLAVGVAAILAVPRLTGVEGTWLAALPLRVAQVAVPLCVAVAVLRHRLLEIDVIVNRAVVLALATVLVAAGYVLVVVTVGLAVDGGTSGFWPSLLATAVVALAFQPLRSWVVRVADRLAFGTAAAPYEALTDFSRRLGTSPDPSALLPAVAEAAARAVNATQAVVVLHVDTGRDQASSWPPGRLGEPEAPRLEMPVLHLGERLGSITLTMRTGHPLRRREHQLLADLTDQAGLAFRNARLTVELSGQVERLGQRTRDLSDSRRRLISASDAERSRLELAIAGQVLPHLRPLPERLRRLSVIDDRSTESNESLLLDSLVEALNAALEALREITRGVFPAQLARSGLPAALQSLFARSEGNRRLVVDEHVDGRRFDYRVEAAAYFCVAEATRVFADPVHVALSAVDDDLRVAVTGGDGGQLPLSHIRDRVEAAGGSVSVDSTDGLTTLEVWLPGPRQSVAAAHASRRRSGPKADLVT</sequence>
<evidence type="ECO:0000313" key="3">
    <source>
        <dbReference type="Proteomes" id="UP001596524"/>
    </source>
</evidence>
<feature type="transmembrane region" description="Helical" evidence="1">
    <location>
        <begin position="309"/>
        <end position="327"/>
    </location>
</feature>
<reference evidence="3" key="1">
    <citation type="journal article" date="2019" name="Int. J. Syst. Evol. Microbiol.">
        <title>The Global Catalogue of Microorganisms (GCM) 10K type strain sequencing project: providing services to taxonomists for standard genome sequencing and annotation.</title>
        <authorList>
            <consortium name="The Broad Institute Genomics Platform"/>
            <consortium name="The Broad Institute Genome Sequencing Center for Infectious Disease"/>
            <person name="Wu L."/>
            <person name="Ma J."/>
        </authorList>
    </citation>
    <scope>NUCLEOTIDE SEQUENCE [LARGE SCALE GENOMIC DNA]</scope>
    <source>
        <strain evidence="3">FCH27</strain>
    </source>
</reference>
<accession>A0ABW2N119</accession>
<feature type="transmembrane region" description="Helical" evidence="1">
    <location>
        <begin position="244"/>
        <end position="266"/>
    </location>
</feature>
<keyword evidence="2" id="KW-0808">Transferase</keyword>
<name>A0ABW2N119_9ACTN</name>
<evidence type="ECO:0000256" key="1">
    <source>
        <dbReference type="SAM" id="Phobius"/>
    </source>
</evidence>
<organism evidence="2 3">
    <name type="scientific">Nocardioides astragali</name>
    <dbReference type="NCBI Taxonomy" id="1776736"/>
    <lineage>
        <taxon>Bacteria</taxon>
        <taxon>Bacillati</taxon>
        <taxon>Actinomycetota</taxon>
        <taxon>Actinomycetes</taxon>
        <taxon>Propionibacteriales</taxon>
        <taxon>Nocardioidaceae</taxon>
        <taxon>Nocardioides</taxon>
    </lineage>
</organism>
<proteinExistence type="predicted"/>
<evidence type="ECO:0000313" key="2">
    <source>
        <dbReference type="EMBL" id="MFC7359787.1"/>
    </source>
</evidence>
<protein>
    <submittedName>
        <fullName evidence="2">Sensor histidine kinase</fullName>
    </submittedName>
</protein>
<dbReference type="EMBL" id="JBHTCH010000004">
    <property type="protein sequence ID" value="MFC7359787.1"/>
    <property type="molecule type" value="Genomic_DNA"/>
</dbReference>
<dbReference type="SUPFAM" id="SSF55781">
    <property type="entry name" value="GAF domain-like"/>
    <property type="match status" value="1"/>
</dbReference>